<accession>A0ABV7YFK0</accession>
<dbReference type="RefSeq" id="WP_205115657.1">
    <property type="nucleotide sequence ID" value="NZ_JAFBCM010000001.1"/>
</dbReference>
<organism evidence="1 2">
    <name type="scientific">Tenggerimyces flavus</name>
    <dbReference type="NCBI Taxonomy" id="1708749"/>
    <lineage>
        <taxon>Bacteria</taxon>
        <taxon>Bacillati</taxon>
        <taxon>Actinomycetota</taxon>
        <taxon>Actinomycetes</taxon>
        <taxon>Propionibacteriales</taxon>
        <taxon>Nocardioidaceae</taxon>
        <taxon>Tenggerimyces</taxon>
    </lineage>
</organism>
<gene>
    <name evidence="1" type="ORF">ACFOUW_22255</name>
</gene>
<keyword evidence="2" id="KW-1185">Reference proteome</keyword>
<protein>
    <submittedName>
        <fullName evidence="1">Uncharacterized protein</fullName>
    </submittedName>
</protein>
<reference evidence="2" key="1">
    <citation type="journal article" date="2019" name="Int. J. Syst. Evol. Microbiol.">
        <title>The Global Catalogue of Microorganisms (GCM) 10K type strain sequencing project: providing services to taxonomists for standard genome sequencing and annotation.</title>
        <authorList>
            <consortium name="The Broad Institute Genomics Platform"/>
            <consortium name="The Broad Institute Genome Sequencing Center for Infectious Disease"/>
            <person name="Wu L."/>
            <person name="Ma J."/>
        </authorList>
    </citation>
    <scope>NUCLEOTIDE SEQUENCE [LARGE SCALE GENOMIC DNA]</scope>
    <source>
        <strain evidence="2">CGMCC 4.7241</strain>
    </source>
</reference>
<comment type="caution">
    <text evidence="1">The sequence shown here is derived from an EMBL/GenBank/DDBJ whole genome shotgun (WGS) entry which is preliminary data.</text>
</comment>
<sequence>MTWRHSRGIRRSGDARVLARPLCEPLPWPRGLPYGETVSRAIAGTPVVVVWEFELL</sequence>
<name>A0ABV7YFK0_9ACTN</name>
<evidence type="ECO:0000313" key="2">
    <source>
        <dbReference type="Proteomes" id="UP001595699"/>
    </source>
</evidence>
<dbReference type="Proteomes" id="UP001595699">
    <property type="component" value="Unassembled WGS sequence"/>
</dbReference>
<proteinExistence type="predicted"/>
<dbReference type="EMBL" id="JBHRZH010000019">
    <property type="protein sequence ID" value="MFC3763579.1"/>
    <property type="molecule type" value="Genomic_DNA"/>
</dbReference>
<evidence type="ECO:0000313" key="1">
    <source>
        <dbReference type="EMBL" id="MFC3763579.1"/>
    </source>
</evidence>